<reference evidence="1" key="1">
    <citation type="submission" date="2021-02" db="EMBL/GenBank/DDBJ databases">
        <authorList>
            <person name="Nowell W R."/>
        </authorList>
    </citation>
    <scope>NUCLEOTIDE SEQUENCE</scope>
</reference>
<feature type="non-terminal residue" evidence="1">
    <location>
        <position position="1"/>
    </location>
</feature>
<evidence type="ECO:0000313" key="1">
    <source>
        <dbReference type="EMBL" id="CAF3923423.1"/>
    </source>
</evidence>
<dbReference type="Proteomes" id="UP000681967">
    <property type="component" value="Unassembled WGS sequence"/>
</dbReference>
<gene>
    <name evidence="1" type="ORF">BYL167_LOCUS9617</name>
</gene>
<proteinExistence type="predicted"/>
<evidence type="ECO:0000313" key="2">
    <source>
        <dbReference type="Proteomes" id="UP000681967"/>
    </source>
</evidence>
<dbReference type="AlphaFoldDB" id="A0A8S2M4H2"/>
<comment type="caution">
    <text evidence="1">The sequence shown here is derived from an EMBL/GenBank/DDBJ whole genome shotgun (WGS) entry which is preliminary data.</text>
</comment>
<organism evidence="1 2">
    <name type="scientific">Rotaria magnacalcarata</name>
    <dbReference type="NCBI Taxonomy" id="392030"/>
    <lineage>
        <taxon>Eukaryota</taxon>
        <taxon>Metazoa</taxon>
        <taxon>Spiralia</taxon>
        <taxon>Gnathifera</taxon>
        <taxon>Rotifera</taxon>
        <taxon>Eurotatoria</taxon>
        <taxon>Bdelloidea</taxon>
        <taxon>Philodinida</taxon>
        <taxon>Philodinidae</taxon>
        <taxon>Rotaria</taxon>
    </lineage>
</organism>
<accession>A0A8S2M4H2</accession>
<protein>
    <submittedName>
        <fullName evidence="1">Uncharacterized protein</fullName>
    </submittedName>
</protein>
<dbReference type="EMBL" id="CAJOBH010002788">
    <property type="protein sequence ID" value="CAF3923423.1"/>
    <property type="molecule type" value="Genomic_DNA"/>
</dbReference>
<name>A0A8S2M4H2_9BILA</name>
<sequence length="199" mass="22814">MPHLQTLRIWRPDDFPWTSIQPGYYEAKERNRNPWSLLNWLRSLKTPKSIAQHVAVFEQDLCQLVEKLKELTSLDIYGEIHIEKVEPYRLMAQTRFPNSRINVEVSKFCLWLHRYKSTHTLGKPFVVPTAARYAKTVRATKSILIAANELAISNGYPTIKPQFSTTENGNTTGLPKLSWCILEVASSFGEILNSIPETA</sequence>